<dbReference type="VEuPathDB" id="GiardiaDB:QR46_2050"/>
<dbReference type="Proteomes" id="UP000070089">
    <property type="component" value="Unassembled WGS sequence"/>
</dbReference>
<organism evidence="3 4">
    <name type="scientific">Giardia duodenalis assemblage B</name>
    <dbReference type="NCBI Taxonomy" id="1394984"/>
    <lineage>
        <taxon>Eukaryota</taxon>
        <taxon>Metamonada</taxon>
        <taxon>Diplomonadida</taxon>
        <taxon>Hexamitidae</taxon>
        <taxon>Giardiinae</taxon>
        <taxon>Giardia</taxon>
    </lineage>
</organism>
<keyword evidence="1" id="KW-0472">Membrane</keyword>
<sequence>MLRIASLSLLFLLASWINRSSAESNACDFTTSQVLPGSCAGPLERALKMRMAAALPLTNTGCAINQIPFRPDSSTTVIKCGQCDPQQTLPSGYNPNCPISHVCNDAGLCIRANTYDLFGQPCPGGGASLWCGSLVCINRRCAQCIDGTVIGGYTCIGGQYYGDYLAKMRADASTITAFCAIAVTCLVILVCSIVGCVQCAIIKRRIKGQIYQKVSAAKVNPTATLSTTSLTNT</sequence>
<name>A0A132NV64_GIAIN</name>
<accession>A0A132NV64</accession>
<feature type="signal peptide" evidence="2">
    <location>
        <begin position="1"/>
        <end position="22"/>
    </location>
</feature>
<protein>
    <recommendedName>
        <fullName evidence="5">High cysteine membrane protein</fullName>
    </recommendedName>
</protein>
<keyword evidence="1" id="KW-1133">Transmembrane helix</keyword>
<dbReference type="AlphaFoldDB" id="A0A132NV64"/>
<proteinExistence type="predicted"/>
<evidence type="ECO:0000256" key="2">
    <source>
        <dbReference type="SAM" id="SignalP"/>
    </source>
</evidence>
<dbReference type="EMBL" id="JXTI01000049">
    <property type="protein sequence ID" value="KWX13971.1"/>
    <property type="molecule type" value="Genomic_DNA"/>
</dbReference>
<keyword evidence="1" id="KW-0812">Transmembrane</keyword>
<dbReference type="OrthoDB" id="10255872at2759"/>
<evidence type="ECO:0000256" key="1">
    <source>
        <dbReference type="SAM" id="Phobius"/>
    </source>
</evidence>
<comment type="caution">
    <text evidence="3">The sequence shown here is derived from an EMBL/GenBank/DDBJ whole genome shotgun (WGS) entry which is preliminary data.</text>
</comment>
<feature type="chain" id="PRO_5007800060" description="High cysteine membrane protein" evidence="2">
    <location>
        <begin position="23"/>
        <end position="233"/>
    </location>
</feature>
<evidence type="ECO:0000313" key="3">
    <source>
        <dbReference type="EMBL" id="KWX13971.1"/>
    </source>
</evidence>
<keyword evidence="2" id="KW-0732">Signal</keyword>
<gene>
    <name evidence="3" type="ORF">QR46_2050</name>
</gene>
<evidence type="ECO:0008006" key="5">
    <source>
        <dbReference type="Google" id="ProtNLM"/>
    </source>
</evidence>
<feature type="transmembrane region" description="Helical" evidence="1">
    <location>
        <begin position="175"/>
        <end position="202"/>
    </location>
</feature>
<evidence type="ECO:0000313" key="4">
    <source>
        <dbReference type="Proteomes" id="UP000070089"/>
    </source>
</evidence>
<reference evidence="3 4" key="1">
    <citation type="journal article" date="2015" name="Mol. Biochem. Parasitol.">
        <title>Identification of polymorphic genes for use in assemblage B genotyping assays through comparative genomics of multiple assemblage B Giardia duodenalis isolates.</title>
        <authorList>
            <person name="Wielinga C."/>
            <person name="Thompson R.C."/>
            <person name="Monis P."/>
            <person name="Ryan U."/>
        </authorList>
    </citation>
    <scope>NUCLEOTIDE SEQUENCE [LARGE SCALE GENOMIC DNA]</scope>
    <source>
        <strain evidence="3 4">BAH15c1</strain>
    </source>
</reference>